<dbReference type="InterPro" id="IPR000719">
    <property type="entry name" value="Prot_kinase_dom"/>
</dbReference>
<gene>
    <name evidence="6" type="ORF">BABINDRAFT_163573</name>
</gene>
<dbReference type="PROSITE" id="PS00108">
    <property type="entry name" value="PROTEIN_KINASE_ST"/>
    <property type="match status" value="1"/>
</dbReference>
<organism evidence="6 7">
    <name type="scientific">Babjeviella inositovora NRRL Y-12698</name>
    <dbReference type="NCBI Taxonomy" id="984486"/>
    <lineage>
        <taxon>Eukaryota</taxon>
        <taxon>Fungi</taxon>
        <taxon>Dikarya</taxon>
        <taxon>Ascomycota</taxon>
        <taxon>Saccharomycotina</taxon>
        <taxon>Pichiomycetes</taxon>
        <taxon>Serinales incertae sedis</taxon>
        <taxon>Babjeviella</taxon>
    </lineage>
</organism>
<dbReference type="InterPro" id="IPR011009">
    <property type="entry name" value="Kinase-like_dom_sf"/>
</dbReference>
<accession>A0A1E3QHY5</accession>
<evidence type="ECO:0000256" key="2">
    <source>
        <dbReference type="ARBA" id="ARBA00022840"/>
    </source>
</evidence>
<keyword evidence="7" id="KW-1185">Reference proteome</keyword>
<dbReference type="InterPro" id="IPR017441">
    <property type="entry name" value="Protein_kinase_ATP_BS"/>
</dbReference>
<evidence type="ECO:0000256" key="4">
    <source>
        <dbReference type="SAM" id="MobiDB-lite"/>
    </source>
</evidence>
<dbReference type="GO" id="GO:0005524">
    <property type="term" value="F:ATP binding"/>
    <property type="evidence" value="ECO:0007669"/>
    <property type="project" value="UniProtKB-UniRule"/>
</dbReference>
<dbReference type="InterPro" id="IPR053235">
    <property type="entry name" value="Ser_Thr_kinase"/>
</dbReference>
<dbReference type="EMBL" id="KV454441">
    <property type="protein sequence ID" value="ODQ77306.1"/>
    <property type="molecule type" value="Genomic_DNA"/>
</dbReference>
<feature type="region of interest" description="Disordered" evidence="4">
    <location>
        <begin position="1"/>
        <end position="38"/>
    </location>
</feature>
<reference evidence="7" key="1">
    <citation type="submission" date="2016-05" db="EMBL/GenBank/DDBJ databases">
        <title>Comparative genomics of biotechnologically important yeasts.</title>
        <authorList>
            <consortium name="DOE Joint Genome Institute"/>
            <person name="Riley R."/>
            <person name="Haridas S."/>
            <person name="Wolfe K.H."/>
            <person name="Lopes M.R."/>
            <person name="Hittinger C.T."/>
            <person name="Goker M."/>
            <person name="Salamov A."/>
            <person name="Wisecaver J."/>
            <person name="Long T.M."/>
            <person name="Aerts A.L."/>
            <person name="Barry K."/>
            <person name="Choi C."/>
            <person name="Clum A."/>
            <person name="Coughlan A.Y."/>
            <person name="Deshpande S."/>
            <person name="Douglass A.P."/>
            <person name="Hanson S.J."/>
            <person name="Klenk H.-P."/>
            <person name="Labutti K."/>
            <person name="Lapidus A."/>
            <person name="Lindquist E."/>
            <person name="Lipzen A."/>
            <person name="Meier-Kolthoff J.P."/>
            <person name="Ohm R.A."/>
            <person name="Otillar R.P."/>
            <person name="Pangilinan J."/>
            <person name="Peng Y."/>
            <person name="Rokas A."/>
            <person name="Rosa C.A."/>
            <person name="Scheuner C."/>
            <person name="Sibirny A.A."/>
            <person name="Slot J.C."/>
            <person name="Stielow J.B."/>
            <person name="Sun H."/>
            <person name="Kurtzman C.P."/>
            <person name="Blackwell M."/>
            <person name="Grigoriev I.V."/>
            <person name="Jeffries T.W."/>
        </authorList>
    </citation>
    <scope>NUCLEOTIDE SEQUENCE [LARGE SCALE GENOMIC DNA]</scope>
    <source>
        <strain evidence="7">NRRL Y-12698</strain>
    </source>
</reference>
<dbReference type="PANTHER" id="PTHR24361">
    <property type="entry name" value="MITOGEN-ACTIVATED KINASE KINASE KINASE"/>
    <property type="match status" value="1"/>
</dbReference>
<dbReference type="OrthoDB" id="1668230at2759"/>
<dbReference type="PROSITE" id="PS00107">
    <property type="entry name" value="PROTEIN_KINASE_ATP"/>
    <property type="match status" value="1"/>
</dbReference>
<dbReference type="AlphaFoldDB" id="A0A1E3QHY5"/>
<dbReference type="Gene3D" id="1.10.510.10">
    <property type="entry name" value="Transferase(Phosphotransferase) domain 1"/>
    <property type="match status" value="1"/>
</dbReference>
<dbReference type="GO" id="GO:0030447">
    <property type="term" value="P:filamentous growth"/>
    <property type="evidence" value="ECO:0007669"/>
    <property type="project" value="UniProtKB-ARBA"/>
</dbReference>
<feature type="region of interest" description="Disordered" evidence="4">
    <location>
        <begin position="51"/>
        <end position="90"/>
    </location>
</feature>
<feature type="binding site" evidence="3">
    <location>
        <position position="162"/>
    </location>
    <ligand>
        <name>ATP</name>
        <dbReference type="ChEBI" id="CHEBI:30616"/>
    </ligand>
</feature>
<evidence type="ECO:0000313" key="6">
    <source>
        <dbReference type="EMBL" id="ODQ77306.1"/>
    </source>
</evidence>
<dbReference type="Proteomes" id="UP000094336">
    <property type="component" value="Unassembled WGS sequence"/>
</dbReference>
<keyword evidence="2 3" id="KW-0067">ATP-binding</keyword>
<feature type="compositionally biased region" description="Polar residues" evidence="4">
    <location>
        <begin position="1"/>
        <end position="11"/>
    </location>
</feature>
<dbReference type="SUPFAM" id="SSF56112">
    <property type="entry name" value="Protein kinase-like (PK-like)"/>
    <property type="match status" value="1"/>
</dbReference>
<dbReference type="GeneID" id="30147840"/>
<dbReference type="InterPro" id="IPR008271">
    <property type="entry name" value="Ser/Thr_kinase_AS"/>
</dbReference>
<proteinExistence type="predicted"/>
<keyword evidence="1 3" id="KW-0547">Nucleotide-binding</keyword>
<dbReference type="PROSITE" id="PS50011">
    <property type="entry name" value="PROTEIN_KINASE_DOM"/>
    <property type="match status" value="1"/>
</dbReference>
<dbReference type="RefSeq" id="XP_018982634.1">
    <property type="nucleotide sequence ID" value="XM_019129987.1"/>
</dbReference>
<evidence type="ECO:0000313" key="7">
    <source>
        <dbReference type="Proteomes" id="UP000094336"/>
    </source>
</evidence>
<feature type="domain" description="Protein kinase" evidence="5">
    <location>
        <begin position="130"/>
        <end position="540"/>
    </location>
</feature>
<name>A0A1E3QHY5_9ASCO</name>
<dbReference type="Pfam" id="PF00069">
    <property type="entry name" value="Pkinase"/>
    <property type="match status" value="1"/>
</dbReference>
<dbReference type="GO" id="GO:0004674">
    <property type="term" value="F:protein serine/threonine kinase activity"/>
    <property type="evidence" value="ECO:0007669"/>
    <property type="project" value="TreeGrafter"/>
</dbReference>
<dbReference type="SMART" id="SM00220">
    <property type="entry name" value="S_TKc"/>
    <property type="match status" value="1"/>
</dbReference>
<sequence length="544" mass="61079">MSSLISPTHTCDNQDDPRGILQRTSTTPIPIPTTPRKDSIAMSSVESIMLSRSSSPSSIAEEDQHTQDIDTPTPIRLPKRSKTVDVGPLSTPPRVNKRLVSWSDRYDTHDITMLHNFTIYFHAEDQASDIKLGRLVGQGSYSYVYDLSHMNIKQLTSSYVVKIPKSARSANYIMQETLLVMKLMRYYRQHAIEDAFFPLIRSPGLIYLTKKHFTKIRYGESLPCLVLQKMNSLNLEEFIIASKAEIKREQSETSHAVVIGAHTWWRLFRNMIQALSIMTACQVVHGDVKSENILIDRAESGDIKGFVLSDFSASAISSNVPVTMLPATPTNASMINATLQFIAPELLTNPYHNKPSHFTDLYSCGLVLLHAAIGKPPYYPLLLSNEITSRAATPTSRMASPLTPNDPYFSNSRYSPSPMPSSAFQDSIIYDDHEMDTTSDDEDWLPQQNFYLERSRQRKCSGGTPLVDLMSYISTNTPLSTSPKSMESEELPSGSKLFNMLSGKDWRILNDPQNSTIKRVLVAILADRVSLQEVVETEWEIGEI</sequence>
<protein>
    <recommendedName>
        <fullName evidence="5">Protein kinase domain-containing protein</fullName>
    </recommendedName>
</protein>
<dbReference type="GO" id="GO:0005737">
    <property type="term" value="C:cytoplasm"/>
    <property type="evidence" value="ECO:0007669"/>
    <property type="project" value="TreeGrafter"/>
</dbReference>
<evidence type="ECO:0000256" key="3">
    <source>
        <dbReference type="PROSITE-ProRule" id="PRU10141"/>
    </source>
</evidence>
<evidence type="ECO:0000256" key="1">
    <source>
        <dbReference type="ARBA" id="ARBA00022741"/>
    </source>
</evidence>
<dbReference type="STRING" id="984486.A0A1E3QHY5"/>
<evidence type="ECO:0000259" key="5">
    <source>
        <dbReference type="PROSITE" id="PS50011"/>
    </source>
</evidence>